<dbReference type="GO" id="GO:0034000">
    <property type="term" value="F:chondroitin-sulfate-ABC endolyase activity"/>
    <property type="evidence" value="ECO:0007669"/>
    <property type="project" value="UniProtKB-EC"/>
</dbReference>
<dbReference type="EMBL" id="JQED01000047">
    <property type="protein sequence ID" value="KGJ88279.1"/>
    <property type="molecule type" value="Genomic_DNA"/>
</dbReference>
<evidence type="ECO:0000256" key="2">
    <source>
        <dbReference type="ARBA" id="ARBA00023239"/>
    </source>
</evidence>
<comment type="similarity">
    <text evidence="1">Belongs to the polysaccharide lyase 8 family.</text>
</comment>
<protein>
    <submittedName>
        <fullName evidence="6">Chondroitin-sulfate-ABC endolyase</fullName>
        <ecNumber evidence="6">4.2.2.20</ecNumber>
    </submittedName>
</protein>
<dbReference type="GO" id="GO:0030246">
    <property type="term" value="F:carbohydrate binding"/>
    <property type="evidence" value="ECO:0007669"/>
    <property type="project" value="InterPro"/>
</dbReference>
<dbReference type="PANTHER" id="PTHR37322:SF3">
    <property type="entry name" value="CHONDROITIN SULFATE ABC EXOLYASE"/>
    <property type="match status" value="1"/>
</dbReference>
<evidence type="ECO:0000259" key="5">
    <source>
        <dbReference type="Pfam" id="PF09093"/>
    </source>
</evidence>
<dbReference type="Gene3D" id="2.70.98.10">
    <property type="match status" value="1"/>
</dbReference>
<proteinExistence type="inferred from homology"/>
<dbReference type="EC" id="4.2.2.20" evidence="6"/>
<dbReference type="GO" id="GO:0005975">
    <property type="term" value="P:carbohydrate metabolic process"/>
    <property type="evidence" value="ECO:0007669"/>
    <property type="project" value="InterPro"/>
</dbReference>
<dbReference type="PATRIC" id="fig|28229.4.peg.3453"/>
<evidence type="ECO:0000313" key="7">
    <source>
        <dbReference type="Proteomes" id="UP000029843"/>
    </source>
</evidence>
<keyword evidence="2 6" id="KW-0456">Lyase</keyword>
<feature type="chain" id="PRO_5001948099" evidence="3">
    <location>
        <begin position="40"/>
        <end position="1170"/>
    </location>
</feature>
<dbReference type="Gene3D" id="2.60.220.10">
    <property type="entry name" value="Polysaccharide lyase family 8-like, C-terminal"/>
    <property type="match status" value="1"/>
</dbReference>
<dbReference type="OrthoDB" id="6394136at2"/>
<dbReference type="InterPro" id="IPR008929">
    <property type="entry name" value="Chondroitin_lyas"/>
</dbReference>
<dbReference type="Pfam" id="PF09093">
    <property type="entry name" value="Lyase_catalyt"/>
    <property type="match status" value="1"/>
</dbReference>
<comment type="caution">
    <text evidence="6">The sequence shown here is derived from an EMBL/GenBank/DDBJ whole genome shotgun (WGS) entry which is preliminary data.</text>
</comment>
<dbReference type="InterPro" id="IPR011071">
    <property type="entry name" value="Lyase_8-like_C"/>
</dbReference>
<dbReference type="Proteomes" id="UP000029843">
    <property type="component" value="Unassembled WGS sequence"/>
</dbReference>
<sequence>MNKFRHNISVPKIFSSNITRLSKPIVASALLLSSNSVFAQCSIDTDIANGFTEIGDVQLTPVTSDADNNDGENDGALLFDGESAVVGQGGAYAFECDAIEGETLDISSHVYNPNASYVALKVVLYNKTDDVELASTANLALTSSTPVKEFTLSYNIQDTDLADELELRYIRVDDGNTARNFAVDNATVNGQALLMQAYVPPPMHVCFMESQNQIGFAPIGDVSTSAVTDDADNTDGLGDGAFLFNGQSQVEGQGAAYLFDCPMSAEQNIAVSSYVYNTRSSYVALKVALHNVTDDVELASTASSIITSADPAVNFSFNYTTQATDEGDELEVRYIRTDNGHTARDFSVDNISINSSPLKLVKAPPPPNPACTMAIDYDTDIPLTTATSGQIAQIDNIYQTLSDTYLGTEETIDFAELQLDLDEALTAYDNLNIVIADMEIDDEIVTEIQGENITYGEAGKMLRAFSRHLKLVAPTDTDIAEKASNIVWLTSRKVCTLDITRDYNSYSYREFARNTIHLKDYLSDNIKDRFGFTLSVQSEDFSNFWGEYAARNGYNTDWMFNMGDTLALFGLWKDVTTDDERVQWLKGAKRFVERFLDYSEATNDGIKPDGSAFHHWTAYDGYMYSLRTVINLIHALEDTDFQINADAYLRLRDTVYAQRMKSNDSGIVALSTTGRNPHIKRISTLPTHLKKLAISGGKILGLDSADPILAGYYNRTIGVDADFNYDKVAKFENGFFQFNHGNAGVLRHRSKKGDWLAVMNGFTDNMWGAELYPSENRYGRYQSYGALEIIYSGDDSVGNNGFDVDTWNWNYNPGATTIVLPWDKLHGERSRIDGHQDKRFAGSLAFKNRGNRQGVLEETHGKYGIFAMDFQERELGGGFGIVHGPNTHNTTFTFKKSNFAFSDMIVSLGSDITNDDVVNPTVTTLYQRLATDNSSVIVDKHTYGDLGATSFAESENHWLIDDYQTGFYLAAGSGELKVWKGNQQTPNEDQIWPVDISQNPIDQYTIGYLDHGTAPENNGYEYVTVPNANAFQMDTLAKDKPYVVHEKTSQRHVIEHLARKIWGYAFFEAAEDMAHSNSILKATDTASLVMLKHAKRNKVELSVTDPDLGFISRGSDPVAPRTVSLTLHGNWLLKEEYPRATLVSSNTAETVIEFSIVDGLPVEVKLIAVE</sequence>
<dbReference type="SUPFAM" id="SSF74650">
    <property type="entry name" value="Galactose mutarotase-like"/>
    <property type="match status" value="1"/>
</dbReference>
<dbReference type="RefSeq" id="WP_033095111.1">
    <property type="nucleotide sequence ID" value="NZ_JQED01000047.1"/>
</dbReference>
<dbReference type="PANTHER" id="PTHR37322">
    <property type="match status" value="1"/>
</dbReference>
<dbReference type="InterPro" id="IPR015177">
    <property type="entry name" value="Lyase_catalyt"/>
</dbReference>
<evidence type="ECO:0000256" key="1">
    <source>
        <dbReference type="ARBA" id="ARBA00006699"/>
    </source>
</evidence>
<evidence type="ECO:0000313" key="6">
    <source>
        <dbReference type="EMBL" id="KGJ88279.1"/>
    </source>
</evidence>
<gene>
    <name evidence="6" type="ORF">ND2E_4115</name>
</gene>
<organism evidence="6 7">
    <name type="scientific">Colwellia psychrerythraea</name>
    <name type="common">Vibrio psychroerythus</name>
    <dbReference type="NCBI Taxonomy" id="28229"/>
    <lineage>
        <taxon>Bacteria</taxon>
        <taxon>Pseudomonadati</taxon>
        <taxon>Pseudomonadota</taxon>
        <taxon>Gammaproteobacteria</taxon>
        <taxon>Alteromonadales</taxon>
        <taxon>Colwelliaceae</taxon>
        <taxon>Colwellia</taxon>
    </lineage>
</organism>
<dbReference type="Pfam" id="PF02278">
    <property type="entry name" value="Lyase_8"/>
    <property type="match status" value="1"/>
</dbReference>
<dbReference type="InterPro" id="IPR011013">
    <property type="entry name" value="Gal_mutarotase_sf_dom"/>
</dbReference>
<dbReference type="InterPro" id="IPR014718">
    <property type="entry name" value="GH-type_carb-bd"/>
</dbReference>
<dbReference type="InterPro" id="IPR003159">
    <property type="entry name" value="Lyase_8_central_dom"/>
</dbReference>
<dbReference type="AlphaFoldDB" id="A0A099KC25"/>
<dbReference type="SUPFAM" id="SSF48230">
    <property type="entry name" value="Chondroitin AC/alginate lyase"/>
    <property type="match status" value="1"/>
</dbReference>
<dbReference type="InterPro" id="IPR039174">
    <property type="entry name" value="Chondroitin_ABC_lyase"/>
</dbReference>
<dbReference type="Gene3D" id="1.50.10.100">
    <property type="entry name" value="Chondroitin AC/alginate lyase"/>
    <property type="match status" value="1"/>
</dbReference>
<dbReference type="SUPFAM" id="SSF49863">
    <property type="entry name" value="Hyaluronate lyase-like, C-terminal domain"/>
    <property type="match status" value="1"/>
</dbReference>
<evidence type="ECO:0000256" key="3">
    <source>
        <dbReference type="SAM" id="SignalP"/>
    </source>
</evidence>
<feature type="domain" description="Lyase catalytic" evidence="5">
    <location>
        <begin position="579"/>
        <end position="715"/>
    </location>
</feature>
<dbReference type="GO" id="GO:0006027">
    <property type="term" value="P:glycosaminoglycan catabolic process"/>
    <property type="evidence" value="ECO:0007669"/>
    <property type="project" value="InterPro"/>
</dbReference>
<reference evidence="6 7" key="1">
    <citation type="submission" date="2014-08" db="EMBL/GenBank/DDBJ databases">
        <title>Genomic and Phenotypic Diversity of Colwellia psychrerythraea strains from Disparate Marine Basins.</title>
        <authorList>
            <person name="Techtmann S.M."/>
            <person name="Stelling S.C."/>
            <person name="Utturkar S.M."/>
            <person name="Alshibli N."/>
            <person name="Harris A."/>
            <person name="Brown S.D."/>
            <person name="Hazen T.C."/>
        </authorList>
    </citation>
    <scope>NUCLEOTIDE SEQUENCE [LARGE SCALE GENOMIC DNA]</scope>
    <source>
        <strain evidence="6 7">ND2E</strain>
    </source>
</reference>
<feature type="domain" description="Polysaccharide lyase family 8 central" evidence="4">
    <location>
        <begin position="750"/>
        <end position="1028"/>
    </location>
</feature>
<feature type="signal peptide" evidence="3">
    <location>
        <begin position="1"/>
        <end position="39"/>
    </location>
</feature>
<dbReference type="GO" id="GO:0005576">
    <property type="term" value="C:extracellular region"/>
    <property type="evidence" value="ECO:0007669"/>
    <property type="project" value="InterPro"/>
</dbReference>
<keyword evidence="3" id="KW-0732">Signal</keyword>
<name>A0A099KC25_COLPS</name>
<evidence type="ECO:0000259" key="4">
    <source>
        <dbReference type="Pfam" id="PF02278"/>
    </source>
</evidence>
<accession>A0A099KC25</accession>